<dbReference type="Proteomes" id="UP000199527">
    <property type="component" value="Unassembled WGS sequence"/>
</dbReference>
<dbReference type="EMBL" id="FNEM01000016">
    <property type="protein sequence ID" value="SDJ96241.1"/>
    <property type="molecule type" value="Genomic_DNA"/>
</dbReference>
<dbReference type="Pfam" id="PF24697">
    <property type="entry name" value="DUF7661"/>
    <property type="match status" value="1"/>
</dbReference>
<name>A0A1G8Y0F0_9GAMM</name>
<protein>
    <recommendedName>
        <fullName evidence="1">DUF7661 domain-containing protein</fullName>
    </recommendedName>
</protein>
<keyword evidence="3" id="KW-1185">Reference proteome</keyword>
<reference evidence="3" key="1">
    <citation type="submission" date="2016-10" db="EMBL/GenBank/DDBJ databases">
        <authorList>
            <person name="Varghese N."/>
            <person name="Submissions S."/>
        </authorList>
    </citation>
    <scope>NUCLEOTIDE SEQUENCE [LARGE SCALE GENOMIC DNA]</scope>
    <source>
        <strain evidence="3">DSM 23317</strain>
    </source>
</reference>
<evidence type="ECO:0000259" key="1">
    <source>
        <dbReference type="Pfam" id="PF24697"/>
    </source>
</evidence>
<organism evidence="2 3">
    <name type="scientific">Ferrimonas sediminum</name>
    <dbReference type="NCBI Taxonomy" id="718193"/>
    <lineage>
        <taxon>Bacteria</taxon>
        <taxon>Pseudomonadati</taxon>
        <taxon>Pseudomonadota</taxon>
        <taxon>Gammaproteobacteria</taxon>
        <taxon>Alteromonadales</taxon>
        <taxon>Ferrimonadaceae</taxon>
        <taxon>Ferrimonas</taxon>
    </lineage>
</organism>
<dbReference type="InterPro" id="IPR056078">
    <property type="entry name" value="DUF7661"/>
</dbReference>
<sequence length="94" mass="11328">MAPFYCLSYRHCPILMLYPQWENAVLRFDVFGIRMSVLRQDDEWLLFRDADCGVRARVYEVVIPPQLTEAELRRYLDDVFHERASLRHPSVRRL</sequence>
<gene>
    <name evidence="2" type="ORF">SAMN04488540_11660</name>
</gene>
<evidence type="ECO:0000313" key="2">
    <source>
        <dbReference type="EMBL" id="SDJ96241.1"/>
    </source>
</evidence>
<proteinExistence type="predicted"/>
<dbReference type="AlphaFoldDB" id="A0A1G8Y0F0"/>
<evidence type="ECO:0000313" key="3">
    <source>
        <dbReference type="Proteomes" id="UP000199527"/>
    </source>
</evidence>
<accession>A0A1G8Y0F0</accession>
<feature type="domain" description="DUF7661" evidence="1">
    <location>
        <begin position="26"/>
        <end position="94"/>
    </location>
</feature>